<evidence type="ECO:0000313" key="2">
    <source>
        <dbReference type="EMBL" id="RDX94426.1"/>
    </source>
</evidence>
<accession>A0A371GVC6</accession>
<feature type="region of interest" description="Disordered" evidence="1">
    <location>
        <begin position="268"/>
        <end position="289"/>
    </location>
</feature>
<evidence type="ECO:0008006" key="4">
    <source>
        <dbReference type="Google" id="ProtNLM"/>
    </source>
</evidence>
<feature type="compositionally biased region" description="Polar residues" evidence="1">
    <location>
        <begin position="276"/>
        <end position="289"/>
    </location>
</feature>
<dbReference type="EMBL" id="QJKJ01004376">
    <property type="protein sequence ID" value="RDX94426.1"/>
    <property type="molecule type" value="Genomic_DNA"/>
</dbReference>
<sequence length="346" mass="38442">RHKSIIPPTTLPIQVVALGDQLCSSACCRFDDNINEGLSCSISPMGRGKIETFHKNERVELVGLGLEPNARIDASLKGRPGGRTKCWCAWMLVSRMLRPLCHLVVALSLRPVEDSLLWADVEMVRGVGIWRFGARGIRLLLPLPPCPGIHLDGLGAVWSHVHVVFVLVKEAFRQASLGLDVFPALMFNPMSPYYLTSGDNMSIVVTLVQLKGDNYDEWSKNLSKPRLLQNSCRIVVTKGHAPIVENMVMKPMTVFKLLVELKEKQKRNCGTHKKGTSQGRETRTANVTQVQQTQGTIDVQIGGVTYERGSFPRLSNYQWSALVNILNTPKLTSSIEKFNSKQAKNS</sequence>
<feature type="non-terminal residue" evidence="2">
    <location>
        <position position="346"/>
    </location>
</feature>
<organism evidence="2 3">
    <name type="scientific">Mucuna pruriens</name>
    <name type="common">Velvet bean</name>
    <name type="synonym">Dolichos pruriens</name>
    <dbReference type="NCBI Taxonomy" id="157652"/>
    <lineage>
        <taxon>Eukaryota</taxon>
        <taxon>Viridiplantae</taxon>
        <taxon>Streptophyta</taxon>
        <taxon>Embryophyta</taxon>
        <taxon>Tracheophyta</taxon>
        <taxon>Spermatophyta</taxon>
        <taxon>Magnoliopsida</taxon>
        <taxon>eudicotyledons</taxon>
        <taxon>Gunneridae</taxon>
        <taxon>Pentapetalae</taxon>
        <taxon>rosids</taxon>
        <taxon>fabids</taxon>
        <taxon>Fabales</taxon>
        <taxon>Fabaceae</taxon>
        <taxon>Papilionoideae</taxon>
        <taxon>50 kb inversion clade</taxon>
        <taxon>NPAAA clade</taxon>
        <taxon>indigoferoid/millettioid clade</taxon>
        <taxon>Phaseoleae</taxon>
        <taxon>Mucuna</taxon>
    </lineage>
</organism>
<dbReference type="Proteomes" id="UP000257109">
    <property type="component" value="Unassembled WGS sequence"/>
</dbReference>
<gene>
    <name evidence="2" type="ORF">CR513_23194</name>
</gene>
<evidence type="ECO:0000313" key="3">
    <source>
        <dbReference type="Proteomes" id="UP000257109"/>
    </source>
</evidence>
<evidence type="ECO:0000256" key="1">
    <source>
        <dbReference type="SAM" id="MobiDB-lite"/>
    </source>
</evidence>
<feature type="non-terminal residue" evidence="2">
    <location>
        <position position="1"/>
    </location>
</feature>
<dbReference type="AlphaFoldDB" id="A0A371GVC6"/>
<keyword evidence="3" id="KW-1185">Reference proteome</keyword>
<comment type="caution">
    <text evidence="2">The sequence shown here is derived from an EMBL/GenBank/DDBJ whole genome shotgun (WGS) entry which is preliminary data.</text>
</comment>
<dbReference type="OrthoDB" id="1460328at2759"/>
<protein>
    <recommendedName>
        <fullName evidence="4">Retrotransposon Copia-like N-terminal domain-containing protein</fullName>
    </recommendedName>
</protein>
<name>A0A371GVC6_MUCPR</name>
<reference evidence="2" key="1">
    <citation type="submission" date="2018-05" db="EMBL/GenBank/DDBJ databases">
        <title>Draft genome of Mucuna pruriens seed.</title>
        <authorList>
            <person name="Nnadi N.E."/>
            <person name="Vos R."/>
            <person name="Hasami M.H."/>
            <person name="Devisetty U.K."/>
            <person name="Aguiy J.C."/>
        </authorList>
    </citation>
    <scope>NUCLEOTIDE SEQUENCE [LARGE SCALE GENOMIC DNA]</scope>
    <source>
        <strain evidence="2">JCA_2017</strain>
    </source>
</reference>
<proteinExistence type="predicted"/>